<sequence length="135" mass="14473">MNKATASGALGGSATLELNPTADGGQLCTFQYQKDSVTHSLQIFVRPLKDQNQEMHSYQSRCTSPPVDLKGIGNEAVQCGADTTKDRGEQVIGRVRDQAFIVTISSSLVGDPSMTREQLQGKARDIAEQVAGSLF</sequence>
<dbReference type="AlphaFoldDB" id="A0A841K6F6"/>
<evidence type="ECO:0000313" key="2">
    <source>
        <dbReference type="Proteomes" id="UP000538666"/>
    </source>
</evidence>
<evidence type="ECO:0000313" key="1">
    <source>
        <dbReference type="EMBL" id="MBB6145854.1"/>
    </source>
</evidence>
<protein>
    <submittedName>
        <fullName evidence="1">Uncharacterized protein</fullName>
    </submittedName>
</protein>
<dbReference type="Proteomes" id="UP000538666">
    <property type="component" value="Unassembled WGS sequence"/>
</dbReference>
<comment type="caution">
    <text evidence="1">The sequence shown here is derived from an EMBL/GenBank/DDBJ whole genome shotgun (WGS) entry which is preliminary data.</text>
</comment>
<organism evidence="1 2">
    <name type="scientific">Silvibacterium bohemicum</name>
    <dbReference type="NCBI Taxonomy" id="1577686"/>
    <lineage>
        <taxon>Bacteria</taxon>
        <taxon>Pseudomonadati</taxon>
        <taxon>Acidobacteriota</taxon>
        <taxon>Terriglobia</taxon>
        <taxon>Terriglobales</taxon>
        <taxon>Acidobacteriaceae</taxon>
        <taxon>Silvibacterium</taxon>
    </lineage>
</organism>
<keyword evidence="2" id="KW-1185">Reference proteome</keyword>
<name>A0A841K6F6_9BACT</name>
<gene>
    <name evidence="1" type="ORF">HNQ77_003824</name>
</gene>
<dbReference type="EMBL" id="JACHEK010000008">
    <property type="protein sequence ID" value="MBB6145854.1"/>
    <property type="molecule type" value="Genomic_DNA"/>
</dbReference>
<reference evidence="1 2" key="1">
    <citation type="submission" date="2020-08" db="EMBL/GenBank/DDBJ databases">
        <title>Genomic Encyclopedia of Type Strains, Phase IV (KMG-IV): sequencing the most valuable type-strain genomes for metagenomic binning, comparative biology and taxonomic classification.</title>
        <authorList>
            <person name="Goeker M."/>
        </authorList>
    </citation>
    <scope>NUCLEOTIDE SEQUENCE [LARGE SCALE GENOMIC DNA]</scope>
    <source>
        <strain evidence="1 2">DSM 103733</strain>
    </source>
</reference>
<dbReference type="RefSeq" id="WP_050060870.1">
    <property type="nucleotide sequence ID" value="NZ_JACHEK010000008.1"/>
</dbReference>
<proteinExistence type="predicted"/>
<accession>A0A841K6F6</accession>